<dbReference type="OrthoDB" id="8096613at2"/>
<name>A0A438AE06_9RHOB</name>
<feature type="domain" description="YjiS-like" evidence="1">
    <location>
        <begin position="35"/>
        <end position="59"/>
    </location>
</feature>
<comment type="caution">
    <text evidence="2">The sequence shown here is derived from an EMBL/GenBank/DDBJ whole genome shotgun (WGS) entry which is preliminary data.</text>
</comment>
<keyword evidence="3" id="KW-1185">Reference proteome</keyword>
<evidence type="ECO:0000313" key="3">
    <source>
        <dbReference type="Proteomes" id="UP000285908"/>
    </source>
</evidence>
<dbReference type="AlphaFoldDB" id="A0A438AE06"/>
<evidence type="ECO:0000313" key="2">
    <source>
        <dbReference type="EMBL" id="RVV96921.1"/>
    </source>
</evidence>
<evidence type="ECO:0000259" key="1">
    <source>
        <dbReference type="Pfam" id="PF06568"/>
    </source>
</evidence>
<proteinExistence type="predicted"/>
<gene>
    <name evidence="2" type="ORF">EKE94_16410</name>
</gene>
<protein>
    <submittedName>
        <fullName evidence="2">DUF1127 domain-containing protein</fullName>
    </submittedName>
</protein>
<dbReference type="RefSeq" id="WP_127907715.1">
    <property type="nucleotide sequence ID" value="NZ_RQXX01000007.1"/>
</dbReference>
<sequence>MSAISFLRRLPLTGGYASSSRRPRPGLRYALAIFRERRHLEDLDDALLRDIGLTREAARSEAARPLWDVPTRWRR</sequence>
<dbReference type="EMBL" id="RQXX01000007">
    <property type="protein sequence ID" value="RVV96921.1"/>
    <property type="molecule type" value="Genomic_DNA"/>
</dbReference>
<dbReference type="Proteomes" id="UP000285908">
    <property type="component" value="Unassembled WGS sequence"/>
</dbReference>
<dbReference type="InterPro" id="IPR009506">
    <property type="entry name" value="YjiS-like"/>
</dbReference>
<reference evidence="2 3" key="1">
    <citation type="submission" date="2018-11" db="EMBL/GenBank/DDBJ databases">
        <title>Mesobaculum littorinae gen. nov., sp. nov., isolated from Littorina scabra that represents a novel genus of the order Rhodobacteraceae.</title>
        <authorList>
            <person name="Li F."/>
        </authorList>
    </citation>
    <scope>NUCLEOTIDE SEQUENCE [LARGE SCALE GENOMIC DNA]</scope>
    <source>
        <strain evidence="2 3">M0103</strain>
    </source>
</reference>
<dbReference type="Pfam" id="PF06568">
    <property type="entry name" value="YjiS-like"/>
    <property type="match status" value="1"/>
</dbReference>
<organism evidence="2 3">
    <name type="scientific">Mesobaculum littorinae</name>
    <dbReference type="NCBI Taxonomy" id="2486419"/>
    <lineage>
        <taxon>Bacteria</taxon>
        <taxon>Pseudomonadati</taxon>
        <taxon>Pseudomonadota</taxon>
        <taxon>Alphaproteobacteria</taxon>
        <taxon>Rhodobacterales</taxon>
        <taxon>Roseobacteraceae</taxon>
        <taxon>Mesobaculum</taxon>
    </lineage>
</organism>
<accession>A0A438AE06</accession>